<accession>A0A8T2QZT7</accession>
<dbReference type="Pfam" id="PF04937">
    <property type="entry name" value="DUF659"/>
    <property type="match status" value="1"/>
</dbReference>
<sequence length="452" mass="51284">MGKGKEWSYVIVHQEGKTISTIQCKCCGHHYVGNATRIKEHLLGTGNNVARCSNPDSDIWVHFASYANKCKSHGITSKRFKSMSSSQHFRSSPSVEQERVDVSMTVEDHQDISTQVSQTVFENNQDTLLDYVPMYGCTIPLDGWTSCQKKPLINVMVICPKGNMFLEVVDTSLKEKSSAFLVKVYEHAISRMGGPKNVTPIVTDNASNFRSVGITIQNKYEGITWVPCAAHTLNLLLKDIGRLSFIKQSLLDANNVAWLEKYPSYRVASSKCTWLIQSQNFWHSLEKTVGITKPFVELLRMADTDKFLTGRVYWIVSETIQKVKDFNQFSLREKTQIVSLAEKRWMQMHTHLHGTTFILDPTFQLNGQASNKEVMANFKTTCQLLLLGSFGDLWHLEAIQTHPPPIGWKEYGGEAAELQHIAMRVLSVAASSGSFERNWSAYYFLHSKRRNR</sequence>
<dbReference type="InterPro" id="IPR012337">
    <property type="entry name" value="RNaseH-like_sf"/>
</dbReference>
<reference evidence="2" key="1">
    <citation type="submission" date="2021-08" db="EMBL/GenBank/DDBJ databases">
        <title>WGS assembly of Ceratopteris richardii.</title>
        <authorList>
            <person name="Marchant D.B."/>
            <person name="Chen G."/>
            <person name="Jenkins J."/>
            <person name="Shu S."/>
            <person name="Leebens-Mack J."/>
            <person name="Grimwood J."/>
            <person name="Schmutz J."/>
            <person name="Soltis P."/>
            <person name="Soltis D."/>
            <person name="Chen Z.-H."/>
        </authorList>
    </citation>
    <scope>NUCLEOTIDE SEQUENCE</scope>
    <source>
        <strain evidence="2">Whitten #5841</strain>
        <tissue evidence="2">Leaf</tissue>
    </source>
</reference>
<name>A0A8T2QZT7_CERRI</name>
<dbReference type="Proteomes" id="UP000825935">
    <property type="component" value="Chromosome 31"/>
</dbReference>
<dbReference type="SUPFAM" id="SSF53098">
    <property type="entry name" value="Ribonuclease H-like"/>
    <property type="match status" value="1"/>
</dbReference>
<keyword evidence="3" id="KW-1185">Reference proteome</keyword>
<dbReference type="OrthoDB" id="2442898at2759"/>
<proteinExistence type="predicted"/>
<evidence type="ECO:0000313" key="2">
    <source>
        <dbReference type="EMBL" id="KAH7289094.1"/>
    </source>
</evidence>
<dbReference type="PANTHER" id="PTHR32166">
    <property type="entry name" value="OSJNBA0013A04.12 PROTEIN"/>
    <property type="match status" value="1"/>
</dbReference>
<protein>
    <recommendedName>
        <fullName evidence="1">DUF659 domain-containing protein</fullName>
    </recommendedName>
</protein>
<dbReference type="PANTHER" id="PTHR32166:SF123">
    <property type="entry name" value="BED-TYPE DOMAIN-CONTAINING PROTEIN"/>
    <property type="match status" value="1"/>
</dbReference>
<evidence type="ECO:0000259" key="1">
    <source>
        <dbReference type="Pfam" id="PF04937"/>
    </source>
</evidence>
<gene>
    <name evidence="2" type="ORF">KP509_31G057300</name>
</gene>
<evidence type="ECO:0000313" key="3">
    <source>
        <dbReference type="Proteomes" id="UP000825935"/>
    </source>
</evidence>
<dbReference type="InterPro" id="IPR007021">
    <property type="entry name" value="DUF659"/>
</dbReference>
<dbReference type="EMBL" id="CM035436">
    <property type="protein sequence ID" value="KAH7289094.1"/>
    <property type="molecule type" value="Genomic_DNA"/>
</dbReference>
<comment type="caution">
    <text evidence="2">The sequence shown here is derived from an EMBL/GenBank/DDBJ whole genome shotgun (WGS) entry which is preliminary data.</text>
</comment>
<dbReference type="AlphaFoldDB" id="A0A8T2QZT7"/>
<feature type="domain" description="DUF659" evidence="1">
    <location>
        <begin position="125"/>
        <end position="256"/>
    </location>
</feature>
<organism evidence="2 3">
    <name type="scientific">Ceratopteris richardii</name>
    <name type="common">Triangle waterfern</name>
    <dbReference type="NCBI Taxonomy" id="49495"/>
    <lineage>
        <taxon>Eukaryota</taxon>
        <taxon>Viridiplantae</taxon>
        <taxon>Streptophyta</taxon>
        <taxon>Embryophyta</taxon>
        <taxon>Tracheophyta</taxon>
        <taxon>Polypodiopsida</taxon>
        <taxon>Polypodiidae</taxon>
        <taxon>Polypodiales</taxon>
        <taxon>Pteridineae</taxon>
        <taxon>Pteridaceae</taxon>
        <taxon>Parkerioideae</taxon>
        <taxon>Ceratopteris</taxon>
    </lineage>
</organism>